<keyword evidence="1" id="KW-0812">Transmembrane</keyword>
<feature type="transmembrane region" description="Helical" evidence="1">
    <location>
        <begin position="31"/>
        <end position="51"/>
    </location>
</feature>
<gene>
    <name evidence="2" type="ORF">K435DRAFT_208570</name>
</gene>
<proteinExistence type="predicted"/>
<evidence type="ECO:0000313" key="2">
    <source>
        <dbReference type="EMBL" id="THU92590.1"/>
    </source>
</evidence>
<evidence type="ECO:0000256" key="1">
    <source>
        <dbReference type="SAM" id="Phobius"/>
    </source>
</evidence>
<protein>
    <submittedName>
        <fullName evidence="2">Uncharacterized protein</fullName>
    </submittedName>
</protein>
<dbReference type="AlphaFoldDB" id="A0A4S8LTG3"/>
<name>A0A4S8LTG3_DENBC</name>
<evidence type="ECO:0000313" key="3">
    <source>
        <dbReference type="Proteomes" id="UP000297245"/>
    </source>
</evidence>
<keyword evidence="1" id="KW-1133">Transmembrane helix</keyword>
<dbReference type="EMBL" id="ML179274">
    <property type="protein sequence ID" value="THU92590.1"/>
    <property type="molecule type" value="Genomic_DNA"/>
</dbReference>
<keyword evidence="3" id="KW-1185">Reference proteome</keyword>
<accession>A0A4S8LTG3</accession>
<organism evidence="2 3">
    <name type="scientific">Dendrothele bispora (strain CBS 962.96)</name>
    <dbReference type="NCBI Taxonomy" id="1314807"/>
    <lineage>
        <taxon>Eukaryota</taxon>
        <taxon>Fungi</taxon>
        <taxon>Dikarya</taxon>
        <taxon>Basidiomycota</taxon>
        <taxon>Agaricomycotina</taxon>
        <taxon>Agaricomycetes</taxon>
        <taxon>Agaricomycetidae</taxon>
        <taxon>Agaricales</taxon>
        <taxon>Agaricales incertae sedis</taxon>
        <taxon>Dendrothele</taxon>
    </lineage>
</organism>
<dbReference type="Proteomes" id="UP000297245">
    <property type="component" value="Unassembled WGS sequence"/>
</dbReference>
<keyword evidence="1" id="KW-0472">Membrane</keyword>
<sequence length="87" mass="9556">MFLSVNTAIKTISKIVYSLSRSFLSDSVQKMVLLTGFIVLLDLFSVASSVATTQQSLRSNNNSGWNSPVWFDDGSAGLFTPREYLSV</sequence>
<reference evidence="2 3" key="1">
    <citation type="journal article" date="2019" name="Nat. Ecol. Evol.">
        <title>Megaphylogeny resolves global patterns of mushroom evolution.</title>
        <authorList>
            <person name="Varga T."/>
            <person name="Krizsan K."/>
            <person name="Foldi C."/>
            <person name="Dima B."/>
            <person name="Sanchez-Garcia M."/>
            <person name="Sanchez-Ramirez S."/>
            <person name="Szollosi G.J."/>
            <person name="Szarkandi J.G."/>
            <person name="Papp V."/>
            <person name="Albert L."/>
            <person name="Andreopoulos W."/>
            <person name="Angelini C."/>
            <person name="Antonin V."/>
            <person name="Barry K.W."/>
            <person name="Bougher N.L."/>
            <person name="Buchanan P."/>
            <person name="Buyck B."/>
            <person name="Bense V."/>
            <person name="Catcheside P."/>
            <person name="Chovatia M."/>
            <person name="Cooper J."/>
            <person name="Damon W."/>
            <person name="Desjardin D."/>
            <person name="Finy P."/>
            <person name="Geml J."/>
            <person name="Haridas S."/>
            <person name="Hughes K."/>
            <person name="Justo A."/>
            <person name="Karasinski D."/>
            <person name="Kautmanova I."/>
            <person name="Kiss B."/>
            <person name="Kocsube S."/>
            <person name="Kotiranta H."/>
            <person name="LaButti K.M."/>
            <person name="Lechner B.E."/>
            <person name="Liimatainen K."/>
            <person name="Lipzen A."/>
            <person name="Lukacs Z."/>
            <person name="Mihaltcheva S."/>
            <person name="Morgado L.N."/>
            <person name="Niskanen T."/>
            <person name="Noordeloos M.E."/>
            <person name="Ohm R.A."/>
            <person name="Ortiz-Santana B."/>
            <person name="Ovrebo C."/>
            <person name="Racz N."/>
            <person name="Riley R."/>
            <person name="Savchenko A."/>
            <person name="Shiryaev A."/>
            <person name="Soop K."/>
            <person name="Spirin V."/>
            <person name="Szebenyi C."/>
            <person name="Tomsovsky M."/>
            <person name="Tulloss R.E."/>
            <person name="Uehling J."/>
            <person name="Grigoriev I.V."/>
            <person name="Vagvolgyi C."/>
            <person name="Papp T."/>
            <person name="Martin F.M."/>
            <person name="Miettinen O."/>
            <person name="Hibbett D.S."/>
            <person name="Nagy L.G."/>
        </authorList>
    </citation>
    <scope>NUCLEOTIDE SEQUENCE [LARGE SCALE GENOMIC DNA]</scope>
    <source>
        <strain evidence="2 3">CBS 962.96</strain>
    </source>
</reference>